<dbReference type="Pfam" id="PF00569">
    <property type="entry name" value="ZZ"/>
    <property type="match status" value="1"/>
</dbReference>
<dbReference type="PROSITE" id="PS50222">
    <property type="entry name" value="EF_HAND_2"/>
    <property type="match status" value="2"/>
</dbReference>
<dbReference type="SUPFAM" id="SSF57850">
    <property type="entry name" value="RING/U-box"/>
    <property type="match status" value="1"/>
</dbReference>
<feature type="compositionally biased region" description="Polar residues" evidence="7">
    <location>
        <begin position="251"/>
        <end position="261"/>
    </location>
</feature>
<dbReference type="InterPro" id="IPR018247">
    <property type="entry name" value="EF_Hand_1_Ca_BS"/>
</dbReference>
<evidence type="ECO:0000259" key="8">
    <source>
        <dbReference type="PROSITE" id="PS50135"/>
    </source>
</evidence>
<protein>
    <submittedName>
        <fullName evidence="10">Uncharacterized protein</fullName>
    </submittedName>
</protein>
<evidence type="ECO:0000256" key="1">
    <source>
        <dbReference type="ARBA" id="ARBA00022723"/>
    </source>
</evidence>
<keyword evidence="5" id="KW-0106">Calcium</keyword>
<feature type="region of interest" description="Disordered" evidence="7">
    <location>
        <begin position="221"/>
        <end position="261"/>
    </location>
</feature>
<proteinExistence type="predicted"/>
<feature type="domain" description="EF-hand" evidence="9">
    <location>
        <begin position="461"/>
        <end position="496"/>
    </location>
</feature>
<dbReference type="Proteomes" id="UP000053599">
    <property type="component" value="Unassembled WGS sequence"/>
</dbReference>
<evidence type="ECO:0000256" key="3">
    <source>
        <dbReference type="ARBA" id="ARBA00022771"/>
    </source>
</evidence>
<feature type="domain" description="EF-hand" evidence="9">
    <location>
        <begin position="425"/>
        <end position="460"/>
    </location>
</feature>
<evidence type="ECO:0000313" key="11">
    <source>
        <dbReference type="Proteomes" id="UP000053599"/>
    </source>
</evidence>
<dbReference type="PROSITE" id="PS01357">
    <property type="entry name" value="ZF_ZZ_1"/>
    <property type="match status" value="1"/>
</dbReference>
<dbReference type="SMART" id="SM00054">
    <property type="entry name" value="EFh"/>
    <property type="match status" value="2"/>
</dbReference>
<feature type="compositionally biased region" description="Basic residues" evidence="7">
    <location>
        <begin position="48"/>
        <end position="60"/>
    </location>
</feature>
<keyword evidence="3 6" id="KW-0863">Zinc-finger</keyword>
<dbReference type="InterPro" id="IPR043145">
    <property type="entry name" value="Znf_ZZ_sf"/>
</dbReference>
<evidence type="ECO:0000256" key="6">
    <source>
        <dbReference type="PROSITE-ProRule" id="PRU00228"/>
    </source>
</evidence>
<dbReference type="CDD" id="cd00051">
    <property type="entry name" value="EFh"/>
    <property type="match status" value="1"/>
</dbReference>
<dbReference type="HOGENOM" id="CLU_009681_0_0_1"/>
<accession>A0A0D1WTA3</accession>
<keyword evidence="1" id="KW-0479">Metal-binding</keyword>
<feature type="compositionally biased region" description="Acidic residues" evidence="7">
    <location>
        <begin position="622"/>
        <end position="633"/>
    </location>
</feature>
<evidence type="ECO:0000256" key="4">
    <source>
        <dbReference type="ARBA" id="ARBA00022833"/>
    </source>
</evidence>
<dbReference type="GO" id="GO:0016020">
    <property type="term" value="C:membrane"/>
    <property type="evidence" value="ECO:0007669"/>
    <property type="project" value="TreeGrafter"/>
</dbReference>
<dbReference type="Gene3D" id="3.30.60.90">
    <property type="match status" value="1"/>
</dbReference>
<evidence type="ECO:0000259" key="9">
    <source>
        <dbReference type="PROSITE" id="PS50222"/>
    </source>
</evidence>
<feature type="compositionally biased region" description="Basic and acidic residues" evidence="7">
    <location>
        <begin position="685"/>
        <end position="706"/>
    </location>
</feature>
<dbReference type="PANTHER" id="PTHR23055">
    <property type="entry name" value="CALCIUM BINDING PROTEINS"/>
    <property type="match status" value="1"/>
</dbReference>
<dbReference type="EMBL" id="KN846954">
    <property type="protein sequence ID" value="KIV78356.1"/>
    <property type="molecule type" value="Genomic_DNA"/>
</dbReference>
<dbReference type="InterPro" id="IPR028846">
    <property type="entry name" value="Recoverin"/>
</dbReference>
<organism evidence="10 11">
    <name type="scientific">Exophiala sideris</name>
    <dbReference type="NCBI Taxonomy" id="1016849"/>
    <lineage>
        <taxon>Eukaryota</taxon>
        <taxon>Fungi</taxon>
        <taxon>Dikarya</taxon>
        <taxon>Ascomycota</taxon>
        <taxon>Pezizomycotina</taxon>
        <taxon>Eurotiomycetes</taxon>
        <taxon>Chaetothyriomycetidae</taxon>
        <taxon>Chaetothyriales</taxon>
        <taxon>Herpotrichiellaceae</taxon>
        <taxon>Exophiala</taxon>
    </lineage>
</organism>
<evidence type="ECO:0000256" key="2">
    <source>
        <dbReference type="ARBA" id="ARBA00022737"/>
    </source>
</evidence>
<dbReference type="InterPro" id="IPR000433">
    <property type="entry name" value="Znf_ZZ"/>
</dbReference>
<feature type="compositionally biased region" description="Polar residues" evidence="7">
    <location>
        <begin position="64"/>
        <end position="75"/>
    </location>
</feature>
<dbReference type="AlphaFoldDB" id="A0A0D1WTA3"/>
<dbReference type="PROSITE" id="PS50135">
    <property type="entry name" value="ZF_ZZ_2"/>
    <property type="match status" value="1"/>
</dbReference>
<keyword evidence="2" id="KW-0677">Repeat</keyword>
<dbReference type="Gene3D" id="1.10.238.10">
    <property type="entry name" value="EF-hand"/>
    <property type="match status" value="1"/>
</dbReference>
<dbReference type="SMART" id="SM00291">
    <property type="entry name" value="ZnF_ZZ"/>
    <property type="match status" value="1"/>
</dbReference>
<feature type="region of interest" description="Disordered" evidence="7">
    <location>
        <begin position="529"/>
        <end position="657"/>
    </location>
</feature>
<dbReference type="InterPro" id="IPR002048">
    <property type="entry name" value="EF_hand_dom"/>
</dbReference>
<dbReference type="CDD" id="cd02340">
    <property type="entry name" value="ZZ_NBR1_like"/>
    <property type="match status" value="1"/>
</dbReference>
<dbReference type="GO" id="GO:0005829">
    <property type="term" value="C:cytosol"/>
    <property type="evidence" value="ECO:0007669"/>
    <property type="project" value="TreeGrafter"/>
</dbReference>
<evidence type="ECO:0000256" key="5">
    <source>
        <dbReference type="ARBA" id="ARBA00022837"/>
    </source>
</evidence>
<evidence type="ECO:0000256" key="7">
    <source>
        <dbReference type="SAM" id="MobiDB-lite"/>
    </source>
</evidence>
<name>A0A0D1WTA3_9EURO</name>
<feature type="region of interest" description="Disordered" evidence="7">
    <location>
        <begin position="31"/>
        <end position="75"/>
    </location>
</feature>
<dbReference type="GO" id="GO:0008270">
    <property type="term" value="F:zinc ion binding"/>
    <property type="evidence" value="ECO:0007669"/>
    <property type="project" value="UniProtKB-KW"/>
</dbReference>
<dbReference type="STRING" id="1016849.A0A0D1WTA3"/>
<dbReference type="InterPro" id="IPR011992">
    <property type="entry name" value="EF-hand-dom_pair"/>
</dbReference>
<dbReference type="OrthoDB" id="2122982at2759"/>
<dbReference type="SUPFAM" id="SSF47473">
    <property type="entry name" value="EF-hand"/>
    <property type="match status" value="1"/>
</dbReference>
<keyword evidence="4" id="KW-0862">Zinc</keyword>
<dbReference type="PANTHER" id="PTHR23055:SF187">
    <property type="entry name" value="EF HAND DOMAIN PROTEIN (AFU_ORTHOLOGUE AFUA_6G07310)"/>
    <property type="match status" value="1"/>
</dbReference>
<feature type="region of interest" description="Disordered" evidence="7">
    <location>
        <begin position="683"/>
        <end position="787"/>
    </location>
</feature>
<dbReference type="GO" id="GO:0005509">
    <property type="term" value="F:calcium ion binding"/>
    <property type="evidence" value="ECO:0007669"/>
    <property type="project" value="InterPro"/>
</dbReference>
<feature type="compositionally biased region" description="Polar residues" evidence="7">
    <location>
        <begin position="919"/>
        <end position="935"/>
    </location>
</feature>
<evidence type="ECO:0000313" key="10">
    <source>
        <dbReference type="EMBL" id="KIV78356.1"/>
    </source>
</evidence>
<feature type="domain" description="ZZ-type" evidence="8">
    <location>
        <begin position="285"/>
        <end position="337"/>
    </location>
</feature>
<reference evidence="10 11" key="1">
    <citation type="submission" date="2015-01" db="EMBL/GenBank/DDBJ databases">
        <title>The Genome Sequence of Exophiala sideris CBS121828.</title>
        <authorList>
            <consortium name="The Broad Institute Genomics Platform"/>
            <person name="Cuomo C."/>
            <person name="de Hoog S."/>
            <person name="Gorbushina A."/>
            <person name="Stielow B."/>
            <person name="Teixiera M."/>
            <person name="Abouelleil A."/>
            <person name="Chapman S.B."/>
            <person name="Priest M."/>
            <person name="Young S.K."/>
            <person name="Wortman J."/>
            <person name="Nusbaum C."/>
            <person name="Birren B."/>
        </authorList>
    </citation>
    <scope>NUCLEOTIDE SEQUENCE [LARGE SCALE GENOMIC DNA]</scope>
    <source>
        <strain evidence="10 11">CBS 121828</strain>
    </source>
</reference>
<gene>
    <name evidence="10" type="ORF">PV11_10079</name>
</gene>
<feature type="region of interest" description="Disordered" evidence="7">
    <location>
        <begin position="918"/>
        <end position="969"/>
    </location>
</feature>
<sequence length="1056" mass="118610">MAYQRYQKPLLIVVAGVAVVSVALYAYTQYSDKSTSEHDKQPSLHRSNAVRRPRHRRHWRRGFEQSTMDHNPTEQALNNLEERNRLGRGYGAYENSWFFPTPQDLDGVDMRLIPCNLDSIHDYLLHHSPEPLSTGQADNLRVHIQGLFTQNFLLEEFPEGYIIGDDTPVVARGLEALGIASGLSYDFIEFFDAGKSNILSENWSPMDPLRPAWEAPAAMHTDGALDDDGMSPQDAIQALDPTGDEDGDSEISYSNNQDDPEGSQNMLDLLYHIARLQARRDGYIHRGVECNSCGVHPIQGIRYHCSNCFDFDLCESCEATHPHVKSHVFFKIRVPAPSRGNLKQVMPVWYPGDPNSCPISLDPKVAHALLEQTGLDRTELESLYEQFKCLAGYAWPGDPSKIGVVIDRKGFDAYFNPSTANKASAANLIYDRIFAYYDQDQDGLISFKEYILGLSGLQDKSRYARLRRIFEGYDLDADGYVDRRDFLRMFRAYYALSKELTHEMFHAQEDFGPFEEEVREVVRGSQPISAAFGGSTLHGHESRTGQDKQSGVNGDLELMSGPNGVLQPDSDARGDRTRAIGNAALGDRSRNHPFRSFRNEEAGDEPAMHIPSRSSFSHSGLEDPDEVPEEELTGQDAPLQTYGWPPIRTPEPQDVSDALGHELPLEDITDPVDRSRVIYSQAQRLDAEGDRLEEMARKKAVEDRWQRRQFYLDEEEGMTRPPGYTEPDSSDEEDGSVSDKKHTRNAASSPRRQSMQSRSSSRVRFDDSAIDTDYETRSNASSRSIPLNERWGGYELGQAEVDIGKDILYQAVQQGFNELLDPLFKDKEDEWLEVCKTRLDRRKCRTEMRKFKEALEAASHEQNAASNQTDRLTTETSLQESLQPNALKADADLGNIGRELSVESSPEAEDHIGLMFGSVLSSPGTPDNAIEQGSASRPRDYDPTLPQFRPDQDSEPIRAQSPSSATPFLGDPVKARALYDVWAWHDEIEKEVANGGGYGKLSFAEFRGKMVNEDEVTEALGRPDIGRAATDAETWESSHDLGRLAFVGTWLEMASF</sequence>
<dbReference type="PROSITE" id="PS00018">
    <property type="entry name" value="EF_HAND_1"/>
    <property type="match status" value="2"/>
</dbReference>
<feature type="region of interest" description="Disordered" evidence="7">
    <location>
        <begin position="856"/>
        <end position="885"/>
    </location>
</feature>
<feature type="compositionally biased region" description="Low complexity" evidence="7">
    <location>
        <begin position="748"/>
        <end position="762"/>
    </location>
</feature>
<feature type="compositionally biased region" description="Polar residues" evidence="7">
    <location>
        <begin position="860"/>
        <end position="884"/>
    </location>
</feature>